<dbReference type="SUPFAM" id="SSF90112">
    <property type="entry name" value="Neurotransmitter-gated ion-channel transmembrane pore"/>
    <property type="match status" value="1"/>
</dbReference>
<keyword evidence="2" id="KW-0472">Membrane</keyword>
<sequence length="402" mass="45337">MKVHVEGKPMCHKDTTENSCCKKRGSANCPRTFCEPTVVETSVHIEKVANIDFDKQTFEAVLTSEQWLRGVNVTPVRHELMKTDEVFEPLSEISVQAEENVVLPPVHLAFVGDAVVGRKTRHKMSVPCHFDEAFPFDVHNCDVCFLATKSSTDELLLQWVNSGAITVHPRLKIANLYISSVTPRTKTHQVSLPSKYASSSLQRSHSSACVVLQLRRVLSICVIRFFLPSSALFLLATCASFISRSEVTCRILLITVSMLSQLVLVSSFLKTFPSTSTISALDIWILLLIAQYCFFIALELVVIWTEENAKKYKRLMNESSDVREKSRSRHERIASKQLFYREGSKASSCEPPSNVYSTPFRKSHDASTLLGARVQLVERVLLPTIHFFSVAFYFGYYQLISV</sequence>
<keyword evidence="2" id="KW-0812">Transmembrane</keyword>
<dbReference type="InterPro" id="IPR036734">
    <property type="entry name" value="Neur_chan_lig-bd_sf"/>
</dbReference>
<dbReference type="SUPFAM" id="SSF63712">
    <property type="entry name" value="Nicotinic receptor ligand binding domain-like"/>
    <property type="match status" value="1"/>
</dbReference>
<dbReference type="PANTHER" id="PTHR18945">
    <property type="entry name" value="NEUROTRANSMITTER GATED ION CHANNEL"/>
    <property type="match status" value="1"/>
</dbReference>
<dbReference type="AlphaFoldDB" id="A0A8S1H7E1"/>
<evidence type="ECO:0000256" key="1">
    <source>
        <dbReference type="ARBA" id="ARBA00004141"/>
    </source>
</evidence>
<comment type="subcellular location">
    <subcellularLocation>
        <location evidence="1">Membrane</location>
        <topology evidence="1">Multi-pass membrane protein</topology>
    </subcellularLocation>
</comment>
<dbReference type="GO" id="GO:0004888">
    <property type="term" value="F:transmembrane signaling receptor activity"/>
    <property type="evidence" value="ECO:0007669"/>
    <property type="project" value="InterPro"/>
</dbReference>
<organism evidence="3 4">
    <name type="scientific">Caenorhabditis auriculariae</name>
    <dbReference type="NCBI Taxonomy" id="2777116"/>
    <lineage>
        <taxon>Eukaryota</taxon>
        <taxon>Metazoa</taxon>
        <taxon>Ecdysozoa</taxon>
        <taxon>Nematoda</taxon>
        <taxon>Chromadorea</taxon>
        <taxon>Rhabditida</taxon>
        <taxon>Rhabditina</taxon>
        <taxon>Rhabditomorpha</taxon>
        <taxon>Rhabditoidea</taxon>
        <taxon>Rhabditidae</taxon>
        <taxon>Peloderinae</taxon>
        <taxon>Caenorhabditis</taxon>
    </lineage>
</organism>
<dbReference type="GO" id="GO:0005230">
    <property type="term" value="F:extracellular ligand-gated monoatomic ion channel activity"/>
    <property type="evidence" value="ECO:0007669"/>
    <property type="project" value="InterPro"/>
</dbReference>
<dbReference type="InterPro" id="IPR036719">
    <property type="entry name" value="Neuro-gated_channel_TM_sf"/>
</dbReference>
<feature type="transmembrane region" description="Helical" evidence="2">
    <location>
        <begin position="217"/>
        <end position="239"/>
    </location>
</feature>
<dbReference type="Proteomes" id="UP000835052">
    <property type="component" value="Unassembled WGS sequence"/>
</dbReference>
<evidence type="ECO:0008006" key="5">
    <source>
        <dbReference type="Google" id="ProtNLM"/>
    </source>
</evidence>
<keyword evidence="2" id="KW-1133">Transmembrane helix</keyword>
<feature type="transmembrane region" description="Helical" evidence="2">
    <location>
        <begin position="380"/>
        <end position="400"/>
    </location>
</feature>
<evidence type="ECO:0000256" key="2">
    <source>
        <dbReference type="SAM" id="Phobius"/>
    </source>
</evidence>
<dbReference type="Gene3D" id="1.20.58.390">
    <property type="entry name" value="Neurotransmitter-gated ion-channel transmembrane domain"/>
    <property type="match status" value="1"/>
</dbReference>
<evidence type="ECO:0000313" key="4">
    <source>
        <dbReference type="Proteomes" id="UP000835052"/>
    </source>
</evidence>
<dbReference type="EMBL" id="CAJGYM010000020">
    <property type="protein sequence ID" value="CAD6191325.1"/>
    <property type="molecule type" value="Genomic_DNA"/>
</dbReference>
<comment type="caution">
    <text evidence="3">The sequence shown here is derived from an EMBL/GenBank/DDBJ whole genome shotgun (WGS) entry which is preliminary data.</text>
</comment>
<dbReference type="Gene3D" id="2.70.170.10">
    <property type="entry name" value="Neurotransmitter-gated ion-channel ligand-binding domain"/>
    <property type="match status" value="1"/>
</dbReference>
<evidence type="ECO:0000313" key="3">
    <source>
        <dbReference type="EMBL" id="CAD6191325.1"/>
    </source>
</evidence>
<accession>A0A8S1H7E1</accession>
<dbReference type="InterPro" id="IPR038050">
    <property type="entry name" value="Neuro_actylchol_rec"/>
</dbReference>
<keyword evidence="4" id="KW-1185">Reference proteome</keyword>
<dbReference type="InterPro" id="IPR006201">
    <property type="entry name" value="Neur_channel"/>
</dbReference>
<protein>
    <recommendedName>
        <fullName evidence="5">Neurotransmitter-gated ion-channel ligand-binding domain-containing protein</fullName>
    </recommendedName>
</protein>
<feature type="transmembrane region" description="Helical" evidence="2">
    <location>
        <begin position="281"/>
        <end position="304"/>
    </location>
</feature>
<gene>
    <name evidence="3" type="ORF">CAUJ_LOCUS7244</name>
</gene>
<reference evidence="3" key="1">
    <citation type="submission" date="2020-10" db="EMBL/GenBank/DDBJ databases">
        <authorList>
            <person name="Kikuchi T."/>
        </authorList>
    </citation>
    <scope>NUCLEOTIDE SEQUENCE</scope>
    <source>
        <strain evidence="3">NKZ352</strain>
    </source>
</reference>
<dbReference type="GO" id="GO:0016020">
    <property type="term" value="C:membrane"/>
    <property type="evidence" value="ECO:0007669"/>
    <property type="project" value="UniProtKB-SubCell"/>
</dbReference>
<feature type="transmembrane region" description="Helical" evidence="2">
    <location>
        <begin position="251"/>
        <end position="269"/>
    </location>
</feature>
<name>A0A8S1H7E1_9PELO</name>
<proteinExistence type="predicted"/>